<reference evidence="2 3" key="1">
    <citation type="submission" date="2015-01" db="EMBL/GenBank/DDBJ databases">
        <title>The Genome Sequence of Capronia semiimmersa CBS27337.</title>
        <authorList>
            <consortium name="The Broad Institute Genomics Platform"/>
            <person name="Cuomo C."/>
            <person name="de Hoog S."/>
            <person name="Gorbushina A."/>
            <person name="Stielow B."/>
            <person name="Teixiera M."/>
            <person name="Abouelleil A."/>
            <person name="Chapman S.B."/>
            <person name="Priest M."/>
            <person name="Young S.K."/>
            <person name="Wortman J."/>
            <person name="Nusbaum C."/>
            <person name="Birren B."/>
        </authorList>
    </citation>
    <scope>NUCLEOTIDE SEQUENCE [LARGE SCALE GENOMIC DNA]</scope>
    <source>
        <strain evidence="2 3">CBS 27337</strain>
    </source>
</reference>
<sequence length="344" mass="37984">MPGSRDLPPLTTPFFPRVFIKNQFRAKIRYPPKSTDLSGQAAIITGSNTGLGYESARQLLSIKLSHLIIAVRSVHKGTEAANRLKASFHKATIEVWELDMSSYDSIQAFAHRADTGLSRLDIVILNAGVYKWKFATVPGTGHEETIQINYLSTALLAVLLLPVLRQKSPSGRTGRMTIVNSALAFTAKFKNRDKTLLLPSFDDPQNFAGADYYGISKLLGQMFLWKLMDYVSGEEVIVNMVDPGAIGGTKLGRDTPGPWVVIAKLFELVVTRNLPDGAAAYIDASVMRGPESHGAFIMGWEIAPFALLLYTREGKQLMDKLWRETIDELGFAKPLVVLESMKSH</sequence>
<evidence type="ECO:0000313" key="3">
    <source>
        <dbReference type="Proteomes" id="UP000054266"/>
    </source>
</evidence>
<evidence type="ECO:0000313" key="2">
    <source>
        <dbReference type="EMBL" id="KIW65057.1"/>
    </source>
</evidence>
<dbReference type="Gene3D" id="3.40.50.720">
    <property type="entry name" value="NAD(P)-binding Rossmann-like Domain"/>
    <property type="match status" value="1"/>
</dbReference>
<accession>A0A0D2DSC1</accession>
<dbReference type="AlphaFoldDB" id="A0A0D2DSC1"/>
<dbReference type="PRINTS" id="PR00081">
    <property type="entry name" value="GDHRDH"/>
</dbReference>
<dbReference type="HOGENOM" id="CLU_010194_44_4_1"/>
<proteinExistence type="predicted"/>
<dbReference type="SUPFAM" id="SSF51735">
    <property type="entry name" value="NAD(P)-binding Rossmann-fold domains"/>
    <property type="match status" value="1"/>
</dbReference>
<keyword evidence="1" id="KW-0560">Oxidoreductase</keyword>
<dbReference type="InterPro" id="IPR002347">
    <property type="entry name" value="SDR_fam"/>
</dbReference>
<keyword evidence="3" id="KW-1185">Reference proteome</keyword>
<dbReference type="GO" id="GO:0016491">
    <property type="term" value="F:oxidoreductase activity"/>
    <property type="evidence" value="ECO:0007669"/>
    <property type="project" value="UniProtKB-KW"/>
</dbReference>
<protein>
    <submittedName>
        <fullName evidence="2">Uncharacterized protein</fullName>
    </submittedName>
</protein>
<dbReference type="PANTHER" id="PTHR43157">
    <property type="entry name" value="PHOSPHATIDYLINOSITOL-GLYCAN BIOSYNTHESIS CLASS F PROTEIN-RELATED"/>
    <property type="match status" value="1"/>
</dbReference>
<dbReference type="InterPro" id="IPR036291">
    <property type="entry name" value="NAD(P)-bd_dom_sf"/>
</dbReference>
<dbReference type="Proteomes" id="UP000054266">
    <property type="component" value="Unassembled WGS sequence"/>
</dbReference>
<gene>
    <name evidence="2" type="ORF">PV04_07344</name>
</gene>
<evidence type="ECO:0000256" key="1">
    <source>
        <dbReference type="ARBA" id="ARBA00023002"/>
    </source>
</evidence>
<name>A0A0D2DSC1_9EURO</name>
<dbReference type="STRING" id="5601.A0A0D2DSC1"/>
<dbReference type="Pfam" id="PF00106">
    <property type="entry name" value="adh_short"/>
    <property type="match status" value="1"/>
</dbReference>
<dbReference type="PANTHER" id="PTHR43157:SF35">
    <property type="entry name" value="DEHYDROGENASE_REDUCTASE FAMILY PROTEIN, PUTATIVE-RELATED"/>
    <property type="match status" value="1"/>
</dbReference>
<dbReference type="EMBL" id="KN846960">
    <property type="protein sequence ID" value="KIW65057.1"/>
    <property type="molecule type" value="Genomic_DNA"/>
</dbReference>
<organism evidence="2 3">
    <name type="scientific">Phialophora macrospora</name>
    <dbReference type="NCBI Taxonomy" id="1851006"/>
    <lineage>
        <taxon>Eukaryota</taxon>
        <taxon>Fungi</taxon>
        <taxon>Dikarya</taxon>
        <taxon>Ascomycota</taxon>
        <taxon>Pezizomycotina</taxon>
        <taxon>Eurotiomycetes</taxon>
        <taxon>Chaetothyriomycetidae</taxon>
        <taxon>Chaetothyriales</taxon>
        <taxon>Herpotrichiellaceae</taxon>
        <taxon>Phialophora</taxon>
    </lineage>
</organism>